<proteinExistence type="inferred from homology"/>
<dbReference type="Gene3D" id="3.40.630.10">
    <property type="entry name" value="Zn peptidases"/>
    <property type="match status" value="1"/>
</dbReference>
<keyword evidence="6" id="KW-0812">Transmembrane</keyword>
<dbReference type="EMBL" id="LDAU01000067">
    <property type="protein sequence ID" value="KRX08256.1"/>
    <property type="molecule type" value="Genomic_DNA"/>
</dbReference>
<evidence type="ECO:0000313" key="8">
    <source>
        <dbReference type="EMBL" id="KRX08256.1"/>
    </source>
</evidence>
<evidence type="ECO:0000256" key="1">
    <source>
        <dbReference type="ARBA" id="ARBA00009528"/>
    </source>
</evidence>
<keyword evidence="5" id="KW-0175">Coiled coil</keyword>
<feature type="transmembrane region" description="Helical" evidence="6">
    <location>
        <begin position="410"/>
        <end position="435"/>
    </location>
</feature>
<keyword evidence="6" id="KW-0472">Membrane</keyword>
<name>A0A0V0R1V9_PSEPJ</name>
<dbReference type="GO" id="GO:0030145">
    <property type="term" value="F:manganese ion binding"/>
    <property type="evidence" value="ECO:0007669"/>
    <property type="project" value="InterPro"/>
</dbReference>
<dbReference type="PRINTS" id="PR00481">
    <property type="entry name" value="LAMNOPPTDASE"/>
</dbReference>
<dbReference type="GO" id="GO:0005737">
    <property type="term" value="C:cytoplasm"/>
    <property type="evidence" value="ECO:0007669"/>
    <property type="project" value="InterPro"/>
</dbReference>
<comment type="similarity">
    <text evidence="1">Belongs to the peptidase M17 family.</text>
</comment>
<keyword evidence="6" id="KW-1133">Transmembrane helix</keyword>
<dbReference type="Proteomes" id="UP000054937">
    <property type="component" value="Unassembled WGS sequence"/>
</dbReference>
<reference evidence="8 9" key="1">
    <citation type="journal article" date="2015" name="Sci. Rep.">
        <title>Genome of the facultative scuticociliatosis pathogen Pseudocohnilembus persalinus provides insight into its virulence through horizontal gene transfer.</title>
        <authorList>
            <person name="Xiong J."/>
            <person name="Wang G."/>
            <person name="Cheng J."/>
            <person name="Tian M."/>
            <person name="Pan X."/>
            <person name="Warren A."/>
            <person name="Jiang C."/>
            <person name="Yuan D."/>
            <person name="Miao W."/>
        </authorList>
    </citation>
    <scope>NUCLEOTIDE SEQUENCE [LARGE SCALE GENOMIC DNA]</scope>
    <source>
        <strain evidence="8">36N120E</strain>
    </source>
</reference>
<evidence type="ECO:0000313" key="9">
    <source>
        <dbReference type="Proteomes" id="UP000054937"/>
    </source>
</evidence>
<dbReference type="PANTHER" id="PTHR11963:SF23">
    <property type="entry name" value="CYTOSOL AMINOPEPTIDASE"/>
    <property type="match status" value="1"/>
</dbReference>
<dbReference type="GO" id="GO:0070006">
    <property type="term" value="F:metalloaminopeptidase activity"/>
    <property type="evidence" value="ECO:0007669"/>
    <property type="project" value="InterPro"/>
</dbReference>
<dbReference type="GO" id="GO:0006508">
    <property type="term" value="P:proteolysis"/>
    <property type="evidence" value="ECO:0007669"/>
    <property type="project" value="UniProtKB-KW"/>
</dbReference>
<keyword evidence="4" id="KW-0378">Hydrolase</keyword>
<evidence type="ECO:0000259" key="7">
    <source>
        <dbReference type="PROSITE" id="PS00631"/>
    </source>
</evidence>
<evidence type="ECO:0000256" key="3">
    <source>
        <dbReference type="ARBA" id="ARBA00022670"/>
    </source>
</evidence>
<dbReference type="Gene3D" id="2.10.50.10">
    <property type="entry name" value="Tumor Necrosis Factor Receptor, subunit A, domain 2"/>
    <property type="match status" value="1"/>
</dbReference>
<accession>A0A0V0R1V9</accession>
<dbReference type="InterPro" id="IPR011356">
    <property type="entry name" value="Leucine_aapep/pepB"/>
</dbReference>
<organism evidence="8 9">
    <name type="scientific">Pseudocohnilembus persalinus</name>
    <name type="common">Ciliate</name>
    <dbReference type="NCBI Taxonomy" id="266149"/>
    <lineage>
        <taxon>Eukaryota</taxon>
        <taxon>Sar</taxon>
        <taxon>Alveolata</taxon>
        <taxon>Ciliophora</taxon>
        <taxon>Intramacronucleata</taxon>
        <taxon>Oligohymenophorea</taxon>
        <taxon>Scuticociliatia</taxon>
        <taxon>Philasterida</taxon>
        <taxon>Pseudocohnilembidae</taxon>
        <taxon>Pseudocohnilembus</taxon>
    </lineage>
</organism>
<dbReference type="Pfam" id="PF00883">
    <property type="entry name" value="Peptidase_M17"/>
    <property type="match status" value="1"/>
</dbReference>
<dbReference type="PANTHER" id="PTHR11963">
    <property type="entry name" value="LEUCINE AMINOPEPTIDASE-RELATED"/>
    <property type="match status" value="1"/>
</dbReference>
<evidence type="ECO:0000256" key="5">
    <source>
        <dbReference type="SAM" id="Coils"/>
    </source>
</evidence>
<dbReference type="PROSITE" id="PS00631">
    <property type="entry name" value="CYTOSOL_AP"/>
    <property type="match status" value="1"/>
</dbReference>
<dbReference type="InParanoid" id="A0A0V0R1V9"/>
<keyword evidence="3" id="KW-0645">Protease</keyword>
<dbReference type="CDD" id="cd00433">
    <property type="entry name" value="Peptidase_M17"/>
    <property type="match status" value="1"/>
</dbReference>
<evidence type="ECO:0000256" key="2">
    <source>
        <dbReference type="ARBA" id="ARBA00022438"/>
    </source>
</evidence>
<keyword evidence="2" id="KW-0031">Aminopeptidase</keyword>
<dbReference type="InterPro" id="IPR000819">
    <property type="entry name" value="Peptidase_M17_C"/>
</dbReference>
<feature type="transmembrane region" description="Helical" evidence="6">
    <location>
        <begin position="536"/>
        <end position="556"/>
    </location>
</feature>
<keyword evidence="9" id="KW-1185">Reference proteome</keyword>
<comment type="caution">
    <text evidence="8">The sequence shown here is derived from an EMBL/GenBank/DDBJ whole genome shotgun (WGS) entry which is preliminary data.</text>
</comment>
<feature type="coiled-coil region" evidence="5">
    <location>
        <begin position="447"/>
        <end position="474"/>
    </location>
</feature>
<gene>
    <name evidence="8" type="ORF">PPERSA_01186</name>
</gene>
<evidence type="ECO:0000256" key="6">
    <source>
        <dbReference type="SAM" id="Phobius"/>
    </source>
</evidence>
<feature type="domain" description="Cytosol aminopeptidase" evidence="7">
    <location>
        <begin position="1131"/>
        <end position="1138"/>
    </location>
</feature>
<protein>
    <recommendedName>
        <fullName evidence="7">Cytosol aminopeptidase domain-containing protein</fullName>
    </recommendedName>
</protein>
<evidence type="ECO:0000256" key="4">
    <source>
        <dbReference type="ARBA" id="ARBA00022801"/>
    </source>
</evidence>
<sequence length="1288" mass="146340">MTQTFELYDQFYEYFSVTLISNNATYLNGQQNFIIGGNIGLYSPLVQIQQSDGVSATGLGCMKNRGFGCGFSGVSSWFCGGSGGSHGGQGSIGQETSVSPNLICQQIQSRGIYGTADYPVFEGSGGGGLQDDSQGSGGGFIFIQAYHKLIVDGFIEADGTPPKIQSAYSNGSGSGGSIQIYAQYLTRLSNIKFENDGQNYNLESYKLQTKQKKWYGHREDQSVQMGDINDFKKLYKMQKYNKYIQSHTLADQIKLGCITANGGIGVIGGGGGGGRIRIFLTYSMEEVMLQGFSSDFKQVIIKTDPGYSPILDQYQTNLGQGSIVSTPCPPGYYAEDGIYFCKLCKPGTYKSQISVGPCQPCNDIPENMVAVQTISLDYNCQLVCKDNKAWEYYLPNSNGYFVCLTQWEYFYINIYGSNGLMIIIIMIVICLIMLFRKVVKERRSMIRQQKEQLLEKHIKQNQEIDNMINQDNQQNAIEEFIVDDLPYHNKRIYLQGENSYSLPWYLQGQTELDENINPSVYIDLCKQFNEIASYNLIKKVLLICLKYGYLPFYYMISVHYKKQKFQKLKELIDQRQSELIINQQVKIKLSSSPDYTLSYLDIMDYNKDILLWNYQMKYPITLVLSGNGTFLFPLRFNTKDPLSKSLLITLSYCKQEEQFEEENNRGSYKKKLGKFIRKFNDIAKQIDYLQSEKTFIKQFINLLELIEEANQQLFRNLDIQAQMCVHKNLKKNHNFYEKNQDKQQDYYNDDYNESEYKQSDYYYQEKDQTINQYLDEDQEQSYYDFQKQESLNQKLVNQIVTNISLQQSTDLKYKSVVKIVDEDQLASQNLLEQQQQHLKTAKLDWAYSEKNSTLYVLQKNDKNEQKNLKSIRNLASKCVDQLFARKIQDLDIEFPQNLPNNLRTEFLNALQLSNYKYKVEGTKKQEIESEQENDNSFKPIQNINVLNQDFNAQDELAKFRLISAQSALYARELGNHRANYGNTEYFEDLCHNLIAEYPGLEINKVKGEQLLEQGMNLHYCVGKGSKNPPMAINLTYKGNPSSEEFIALVGKGLTFDAGGLNIKPTGFMETMYIDKQGACNVLGILKGVLDSKLKVNLTCTIGLAENFISSTSYRPSDIIKAKNGITVEIGNTDAEGRLVLADSICWTNSLGKKITHMFEFSTLTGACAIALGNKTAGIFTNTDELAQELIQSGKQVSEQMWQLPIFDDHREAMKGTFSDLNNSGKTRFGGASQAAAFLENFFDKDQKWAHIDIAGPCDTASKSGYYSPGSTAFGVETLLNYLRQQSQK</sequence>
<dbReference type="OrthoDB" id="412814at2759"/>
<dbReference type="SUPFAM" id="SSF53187">
    <property type="entry name" value="Zn-dependent exopeptidases"/>
    <property type="match status" value="1"/>
</dbReference>